<keyword evidence="1" id="KW-0472">Membrane</keyword>
<evidence type="ECO:0000313" key="3">
    <source>
        <dbReference type="EMBL" id="SDG12284.1"/>
    </source>
</evidence>
<dbReference type="RefSeq" id="WP_089833164.1">
    <property type="nucleotide sequence ID" value="NZ_FNBN01000003.1"/>
</dbReference>
<feature type="transmembrane region" description="Helical" evidence="1">
    <location>
        <begin position="107"/>
        <end position="124"/>
    </location>
</feature>
<dbReference type="Gene3D" id="2.60.120.1440">
    <property type="match status" value="1"/>
</dbReference>
<dbReference type="InterPro" id="IPR012373">
    <property type="entry name" value="Ferrdict_sens_TM"/>
</dbReference>
<dbReference type="InterPro" id="IPR006860">
    <property type="entry name" value="FecR"/>
</dbReference>
<protein>
    <submittedName>
        <fullName evidence="3">Ferric-dicitrate binding protein FerR, regulates iron transport through sigma-19</fullName>
    </submittedName>
</protein>
<dbReference type="EMBL" id="FNBN01000003">
    <property type="protein sequence ID" value="SDG12284.1"/>
    <property type="molecule type" value="Genomic_DNA"/>
</dbReference>
<dbReference type="Proteomes" id="UP000199045">
    <property type="component" value="Unassembled WGS sequence"/>
</dbReference>
<dbReference type="OrthoDB" id="923517at2"/>
<dbReference type="PANTHER" id="PTHR30273">
    <property type="entry name" value="PERIPLASMIC SIGNAL SENSOR AND SIGMA FACTOR ACTIVATOR FECR-RELATED"/>
    <property type="match status" value="1"/>
</dbReference>
<keyword evidence="1" id="KW-0812">Transmembrane</keyword>
<dbReference type="PANTHER" id="PTHR30273:SF2">
    <property type="entry name" value="PROTEIN FECR"/>
    <property type="match status" value="1"/>
</dbReference>
<gene>
    <name evidence="3" type="ORF">SAMN04488121_103541</name>
</gene>
<feature type="domain" description="FecR protein" evidence="2">
    <location>
        <begin position="136"/>
        <end position="229"/>
    </location>
</feature>
<evidence type="ECO:0000313" key="4">
    <source>
        <dbReference type="Proteomes" id="UP000199045"/>
    </source>
</evidence>
<proteinExistence type="predicted"/>
<dbReference type="GO" id="GO:0016989">
    <property type="term" value="F:sigma factor antagonist activity"/>
    <property type="evidence" value="ECO:0007669"/>
    <property type="project" value="TreeGrafter"/>
</dbReference>
<dbReference type="AlphaFoldDB" id="A0A1G7RNU6"/>
<keyword evidence="1" id="KW-1133">Transmembrane helix</keyword>
<dbReference type="Pfam" id="PF04773">
    <property type="entry name" value="FecR"/>
    <property type="match status" value="1"/>
</dbReference>
<name>A0A1G7RNU6_CHIFI</name>
<accession>A0A1G7RNU6</accession>
<organism evidence="3 4">
    <name type="scientific">Chitinophaga filiformis</name>
    <name type="common">Myxococcus filiformis</name>
    <name type="synonym">Flexibacter filiformis</name>
    <dbReference type="NCBI Taxonomy" id="104663"/>
    <lineage>
        <taxon>Bacteria</taxon>
        <taxon>Pseudomonadati</taxon>
        <taxon>Bacteroidota</taxon>
        <taxon>Chitinophagia</taxon>
        <taxon>Chitinophagales</taxon>
        <taxon>Chitinophagaceae</taxon>
        <taxon>Chitinophaga</taxon>
    </lineage>
</organism>
<dbReference type="PIRSF" id="PIRSF018266">
    <property type="entry name" value="FecR"/>
    <property type="match status" value="1"/>
</dbReference>
<dbReference type="STRING" id="104663.SAMN04488121_103541"/>
<sequence>MQQYHLYTARDFALDEYFQEWVLRPDVKNTYYWDTWLKLHPEKKEAVNMAIQLVRSIHFRDYLMTAAQKEQLWENIWDSIAADDIASPTPAPVPAVSRFSRIFSWKYAAAVLLFAFLGMLWLFMRTPPFRTVTASVATQPGQTKRLLLPDSSEVLLNAGSRLLYTQKEPLVREVWLDGEAWFHVKHKEDNRSFIVHTYDHLSVEVLGTRFNVNNFGNKIAVVLQEGSIKLNITEQQGQQTTQLYLRPGEILRYDKTDGEYSKSKTDAEKVTAWTRGQLVMDEYTVADAILFMQQVFDRHVTVKDPRVLRYSVSGSMPIIYNADTMLMQFEKAFNVRFSKRDDTNHVGEN</sequence>
<reference evidence="3 4" key="1">
    <citation type="submission" date="2016-10" db="EMBL/GenBank/DDBJ databases">
        <authorList>
            <person name="de Groot N.N."/>
        </authorList>
    </citation>
    <scope>NUCLEOTIDE SEQUENCE [LARGE SCALE GENOMIC DNA]</scope>
    <source>
        <strain evidence="3 4">DSM 527</strain>
    </source>
</reference>
<evidence type="ECO:0000256" key="1">
    <source>
        <dbReference type="SAM" id="Phobius"/>
    </source>
</evidence>
<evidence type="ECO:0000259" key="2">
    <source>
        <dbReference type="Pfam" id="PF04773"/>
    </source>
</evidence>